<proteinExistence type="predicted"/>
<feature type="compositionally biased region" description="Basic and acidic residues" evidence="1">
    <location>
        <begin position="53"/>
        <end position="71"/>
    </location>
</feature>
<dbReference type="EMBL" id="CP132485">
    <property type="protein sequence ID" value="WLV84675.1"/>
    <property type="molecule type" value="Genomic_DNA"/>
</dbReference>
<keyword evidence="2" id="KW-0812">Transmembrane</keyword>
<dbReference type="GeneID" id="93268829"/>
<name>A0ABD7ZCN7_LACZE</name>
<evidence type="ECO:0000256" key="1">
    <source>
        <dbReference type="SAM" id="MobiDB-lite"/>
    </source>
</evidence>
<dbReference type="RefSeq" id="WP_070651958.1">
    <property type="nucleotide sequence ID" value="NZ_CP132484.1"/>
</dbReference>
<accession>A0ABD7ZCN7</accession>
<reference evidence="3 4" key="1">
    <citation type="submission" date="2023-08" db="EMBL/GenBank/DDBJ databases">
        <authorList>
            <person name="Buchebner-Jance M."/>
        </authorList>
    </citation>
    <scope>NUCLEOTIDE SEQUENCE [LARGE SCALE GENOMIC DNA]</scope>
    <source>
        <strain evidence="3 4">NCIMB 15475</strain>
    </source>
</reference>
<evidence type="ECO:0000313" key="3">
    <source>
        <dbReference type="EMBL" id="WLV84675.1"/>
    </source>
</evidence>
<keyword evidence="4" id="KW-1185">Reference proteome</keyword>
<organism evidence="3 4">
    <name type="scientific">Lacticaseibacillus zeae subsp. silagei</name>
    <dbReference type="NCBI Taxonomy" id="3068307"/>
    <lineage>
        <taxon>Bacteria</taxon>
        <taxon>Bacillati</taxon>
        <taxon>Bacillota</taxon>
        <taxon>Bacilli</taxon>
        <taxon>Lactobacillales</taxon>
        <taxon>Lactobacillaceae</taxon>
        <taxon>Lacticaseibacillus</taxon>
    </lineage>
</organism>
<keyword evidence="2" id="KW-0472">Membrane</keyword>
<evidence type="ECO:0000313" key="4">
    <source>
        <dbReference type="Proteomes" id="UP001229832"/>
    </source>
</evidence>
<keyword evidence="2" id="KW-1133">Transmembrane helix</keyword>
<feature type="compositionally biased region" description="Polar residues" evidence="1">
    <location>
        <begin position="81"/>
        <end position="124"/>
    </location>
</feature>
<sequence>MQKHLIWGLVAVSAVLIIGTGTYLAISSNQTETLTTQSDKDADKKLNKKLDKAADEAIKNDTEGNKAESESRIVAARENSQRIASESMQEESQSRANAEANSKSTVSNSEASSKTKVTENTETNHVFGPFSKSKLSEYLSDIKSPSGNYYLGSAGVMKVGVGVDGSGNVAVVKIDMRKAPSDPNIDSSHLQELAADWMPSDVTQTSNPSSTTFSFHSNSTGHDYKVEYTLNSNQKVTFIFVRQG</sequence>
<feature type="region of interest" description="Disordered" evidence="1">
    <location>
        <begin position="53"/>
        <end position="128"/>
    </location>
</feature>
<gene>
    <name evidence="3" type="ORF">LACZS2_001156</name>
</gene>
<feature type="transmembrane region" description="Helical" evidence="2">
    <location>
        <begin position="6"/>
        <end position="26"/>
    </location>
</feature>
<dbReference type="Proteomes" id="UP001229832">
    <property type="component" value="Chromosome"/>
</dbReference>
<protein>
    <submittedName>
        <fullName evidence="3">Uncharacterized protein</fullName>
    </submittedName>
</protein>
<evidence type="ECO:0000256" key="2">
    <source>
        <dbReference type="SAM" id="Phobius"/>
    </source>
</evidence>
<dbReference type="AlphaFoldDB" id="A0ABD7ZCN7"/>